<feature type="domain" description="PurE" evidence="6">
    <location>
        <begin position="6"/>
        <end position="157"/>
    </location>
</feature>
<dbReference type="GO" id="GO:0034023">
    <property type="term" value="F:5-(carboxyamino)imidazole ribonucleotide mutase activity"/>
    <property type="evidence" value="ECO:0007669"/>
    <property type="project" value="UniProtKB-UniRule"/>
</dbReference>
<evidence type="ECO:0000256" key="3">
    <source>
        <dbReference type="HAMAP-Rule" id="MF_01929"/>
    </source>
</evidence>
<evidence type="ECO:0000313" key="8">
    <source>
        <dbReference type="Proteomes" id="UP000739538"/>
    </source>
</evidence>
<reference evidence="7" key="2">
    <citation type="journal article" date="2021" name="Microbiome">
        <title>Successional dynamics and alternative stable states in a saline activated sludge microbial community over 9 years.</title>
        <authorList>
            <person name="Wang Y."/>
            <person name="Ye J."/>
            <person name="Ju F."/>
            <person name="Liu L."/>
            <person name="Boyd J.A."/>
            <person name="Deng Y."/>
            <person name="Parks D.H."/>
            <person name="Jiang X."/>
            <person name="Yin X."/>
            <person name="Woodcroft B.J."/>
            <person name="Tyson G.W."/>
            <person name="Hugenholtz P."/>
            <person name="Polz M.F."/>
            <person name="Zhang T."/>
        </authorList>
    </citation>
    <scope>NUCLEOTIDE SEQUENCE</scope>
    <source>
        <strain evidence="7">HKST-UBA02</strain>
    </source>
</reference>
<comment type="function">
    <text evidence="3 4">Catalyzes the conversion of N5-carboxyaminoimidazole ribonucleotide (N5-CAIR) to 4-carboxy-5-aminoimidazole ribonucleotide (CAIR).</text>
</comment>
<comment type="caution">
    <text evidence="7">The sequence shown here is derived from an EMBL/GenBank/DDBJ whole genome shotgun (WGS) entry which is preliminary data.</text>
</comment>
<gene>
    <name evidence="3 7" type="primary">purE</name>
    <name evidence="7" type="ORF">KDA27_20580</name>
</gene>
<dbReference type="Gene3D" id="3.40.50.1970">
    <property type="match status" value="1"/>
</dbReference>
<reference evidence="7" key="1">
    <citation type="submission" date="2020-04" db="EMBL/GenBank/DDBJ databases">
        <authorList>
            <person name="Zhang T."/>
        </authorList>
    </citation>
    <scope>NUCLEOTIDE SEQUENCE</scope>
    <source>
        <strain evidence="7">HKST-UBA02</strain>
    </source>
</reference>
<keyword evidence="2 3" id="KW-0413">Isomerase</keyword>
<feature type="binding site" evidence="3 5">
    <location>
        <position position="44"/>
    </location>
    <ligand>
        <name>substrate</name>
    </ligand>
</feature>
<keyword evidence="1 3" id="KW-0658">Purine biosynthesis</keyword>
<dbReference type="EMBL" id="JAGQHS010000150">
    <property type="protein sequence ID" value="MCA9758203.1"/>
    <property type="molecule type" value="Genomic_DNA"/>
</dbReference>
<comment type="pathway">
    <text evidence="3 4">Purine metabolism; IMP biosynthesis via de novo pathway; 5-amino-1-(5-phospho-D-ribosyl)imidazole-4-carboxylate from 5-amino-1-(5-phospho-D-ribosyl)imidazole (N5-CAIR route): step 2/2.</text>
</comment>
<evidence type="ECO:0000256" key="5">
    <source>
        <dbReference type="PIRSR" id="PIRSR001338-1"/>
    </source>
</evidence>
<evidence type="ECO:0000256" key="4">
    <source>
        <dbReference type="PIRNR" id="PIRNR001338"/>
    </source>
</evidence>
<sequence>MSDARPVVGIVYGSPSDQEVIAAAEKVLDKFGVPFESKMMSAHRMPGTVTEWATTARDRGIKVIIASAGLAAHLGGVVAAHTTLPVLGVPVSGGIANGLDALLSMVQMPAGVPVGTLAVDRHGAKNAAVLAVSILSLSDEGLAKKLDEFKTEMAGGGRL</sequence>
<proteinExistence type="inferred from homology"/>
<evidence type="ECO:0000256" key="1">
    <source>
        <dbReference type="ARBA" id="ARBA00022755"/>
    </source>
</evidence>
<keyword evidence="7" id="KW-0456">Lyase</keyword>
<comment type="catalytic activity">
    <reaction evidence="3 4">
        <text>5-carboxyamino-1-(5-phospho-D-ribosyl)imidazole + H(+) = 5-amino-1-(5-phospho-D-ribosyl)imidazole-4-carboxylate</text>
        <dbReference type="Rhea" id="RHEA:13193"/>
        <dbReference type="ChEBI" id="CHEBI:15378"/>
        <dbReference type="ChEBI" id="CHEBI:58730"/>
        <dbReference type="ChEBI" id="CHEBI:77657"/>
        <dbReference type="EC" id="5.4.99.18"/>
    </reaction>
</comment>
<dbReference type="NCBIfam" id="TIGR01162">
    <property type="entry name" value="purE"/>
    <property type="match status" value="1"/>
</dbReference>
<feature type="binding site" evidence="3 5">
    <location>
        <position position="14"/>
    </location>
    <ligand>
        <name>substrate</name>
    </ligand>
</feature>
<dbReference type="HAMAP" id="MF_01929">
    <property type="entry name" value="PurE_classI"/>
    <property type="match status" value="1"/>
</dbReference>
<dbReference type="GO" id="GO:0016829">
    <property type="term" value="F:lyase activity"/>
    <property type="evidence" value="ECO:0007669"/>
    <property type="project" value="UniProtKB-KW"/>
</dbReference>
<dbReference type="SMART" id="SM01001">
    <property type="entry name" value="AIRC"/>
    <property type="match status" value="1"/>
</dbReference>
<comment type="similarity">
    <text evidence="3">Belongs to the AIR carboxylase family. Class I subfamily.</text>
</comment>
<evidence type="ECO:0000256" key="2">
    <source>
        <dbReference type="ARBA" id="ARBA00023235"/>
    </source>
</evidence>
<feature type="binding site" evidence="3 5">
    <location>
        <position position="17"/>
    </location>
    <ligand>
        <name>substrate</name>
    </ligand>
</feature>
<dbReference type="Proteomes" id="UP000739538">
    <property type="component" value="Unassembled WGS sequence"/>
</dbReference>
<dbReference type="AlphaFoldDB" id="A0A956NFK2"/>
<dbReference type="SUPFAM" id="SSF52255">
    <property type="entry name" value="N5-CAIR mutase (phosphoribosylaminoimidazole carboxylase, PurE)"/>
    <property type="match status" value="1"/>
</dbReference>
<accession>A0A956NFK2</accession>
<protein>
    <recommendedName>
        <fullName evidence="3 4">N5-carboxyaminoimidazole ribonucleotide mutase</fullName>
        <shortName evidence="3 4">N5-CAIR mutase</shortName>
        <ecNumber evidence="3 4">5.4.99.18</ecNumber>
    </recommendedName>
    <alternativeName>
        <fullName evidence="3">5-(carboxyamino)imidazole ribonucleotide mutase</fullName>
    </alternativeName>
</protein>
<dbReference type="PANTHER" id="PTHR23046">
    <property type="entry name" value="PHOSPHORIBOSYLAMINOIMIDAZOLE CARBOXYLASE CATALYTIC SUBUNIT"/>
    <property type="match status" value="1"/>
</dbReference>
<dbReference type="InterPro" id="IPR024694">
    <property type="entry name" value="PurE_prokaryotes"/>
</dbReference>
<evidence type="ECO:0000259" key="6">
    <source>
        <dbReference type="SMART" id="SM01001"/>
    </source>
</evidence>
<dbReference type="PIRSF" id="PIRSF001338">
    <property type="entry name" value="AIR_carboxylase"/>
    <property type="match status" value="1"/>
</dbReference>
<name>A0A956NFK2_UNCEI</name>
<dbReference type="EC" id="5.4.99.18" evidence="3 4"/>
<dbReference type="InterPro" id="IPR000031">
    <property type="entry name" value="PurE_dom"/>
</dbReference>
<dbReference type="InterPro" id="IPR033747">
    <property type="entry name" value="PurE_ClassI"/>
</dbReference>
<dbReference type="GO" id="GO:0006189">
    <property type="term" value="P:'de novo' IMP biosynthetic process"/>
    <property type="evidence" value="ECO:0007669"/>
    <property type="project" value="UniProtKB-UniRule"/>
</dbReference>
<dbReference type="Pfam" id="PF00731">
    <property type="entry name" value="AIRC"/>
    <property type="match status" value="1"/>
</dbReference>
<evidence type="ECO:0000313" key="7">
    <source>
        <dbReference type="EMBL" id="MCA9758203.1"/>
    </source>
</evidence>
<organism evidence="7 8">
    <name type="scientific">Eiseniibacteriota bacterium</name>
    <dbReference type="NCBI Taxonomy" id="2212470"/>
    <lineage>
        <taxon>Bacteria</taxon>
        <taxon>Candidatus Eiseniibacteriota</taxon>
    </lineage>
</organism>
<dbReference type="PANTHER" id="PTHR23046:SF2">
    <property type="entry name" value="PHOSPHORIBOSYLAMINOIMIDAZOLE CARBOXYLASE"/>
    <property type="match status" value="1"/>
</dbReference>